<dbReference type="PANTHER" id="PTHR33495">
    <property type="entry name" value="ANTI-SIGMA FACTOR ANTAGONIST TM_1081-RELATED-RELATED"/>
    <property type="match status" value="1"/>
</dbReference>
<dbReference type="InterPro" id="IPR036513">
    <property type="entry name" value="STAS_dom_sf"/>
</dbReference>
<evidence type="ECO:0000313" key="4">
    <source>
        <dbReference type="EMBL" id="ACU38255.1"/>
    </source>
</evidence>
<dbReference type="HOGENOM" id="CLU_115403_3_1_11"/>
<dbReference type="SUPFAM" id="SSF52091">
    <property type="entry name" value="SpoIIaa-like"/>
    <property type="match status" value="1"/>
</dbReference>
<keyword evidence="5" id="KW-1185">Reference proteome</keyword>
<organism evidence="4 5">
    <name type="scientific">Actinosynnema mirum (strain ATCC 29888 / DSM 43827 / JCM 3225 / NBRC 14064 / NCIMB 13271 / NRRL B-12336 / IMRU 3971 / 101)</name>
    <dbReference type="NCBI Taxonomy" id="446462"/>
    <lineage>
        <taxon>Bacteria</taxon>
        <taxon>Bacillati</taxon>
        <taxon>Actinomycetota</taxon>
        <taxon>Actinomycetes</taxon>
        <taxon>Pseudonocardiales</taxon>
        <taxon>Pseudonocardiaceae</taxon>
        <taxon>Actinosynnema</taxon>
    </lineage>
</organism>
<dbReference type="STRING" id="446462.Amir_4407"/>
<dbReference type="Gene3D" id="3.30.750.24">
    <property type="entry name" value="STAS domain"/>
    <property type="match status" value="1"/>
</dbReference>
<feature type="domain" description="STAS" evidence="3">
    <location>
        <begin position="15"/>
        <end position="115"/>
    </location>
</feature>
<dbReference type="RefSeq" id="WP_015803142.1">
    <property type="nucleotide sequence ID" value="NC_013093.1"/>
</dbReference>
<sequence>MCPVPSTLPHCPTADAVVVRVSGELDASTTGPLRARLLDEVSRAPSALVVDLGAVTFCSAAGLSLLLATTADAERLGVPWAVVGAQRAVRRPVTAAGLDAVLRLRDDVASALTALAPPNRWDADLLG</sequence>
<gene>
    <name evidence="4" type="ordered locus">Amir_4407</name>
</gene>
<comment type="similarity">
    <text evidence="1 2">Belongs to the anti-sigma-factor antagonist family.</text>
</comment>
<evidence type="ECO:0000256" key="1">
    <source>
        <dbReference type="ARBA" id="ARBA00009013"/>
    </source>
</evidence>
<dbReference type="PROSITE" id="PS50801">
    <property type="entry name" value="STAS"/>
    <property type="match status" value="1"/>
</dbReference>
<dbReference type="CDD" id="cd07043">
    <property type="entry name" value="STAS_anti-anti-sigma_factors"/>
    <property type="match status" value="1"/>
</dbReference>
<evidence type="ECO:0000256" key="2">
    <source>
        <dbReference type="RuleBase" id="RU003749"/>
    </source>
</evidence>
<reference evidence="4 5" key="1">
    <citation type="journal article" date="2009" name="Stand. Genomic Sci.">
        <title>Complete genome sequence of Actinosynnema mirum type strain (101).</title>
        <authorList>
            <person name="Land M."/>
            <person name="Lapidus A."/>
            <person name="Mayilraj S."/>
            <person name="Chen F."/>
            <person name="Copeland A."/>
            <person name="Del Rio T.G."/>
            <person name="Nolan M."/>
            <person name="Lucas S."/>
            <person name="Tice H."/>
            <person name="Cheng J.F."/>
            <person name="Chertkov O."/>
            <person name="Bruce D."/>
            <person name="Goodwin L."/>
            <person name="Pitluck S."/>
            <person name="Rohde M."/>
            <person name="Goker M."/>
            <person name="Pati A."/>
            <person name="Ivanova N."/>
            <person name="Mavromatis K."/>
            <person name="Chen A."/>
            <person name="Palaniappan K."/>
            <person name="Hauser L."/>
            <person name="Chang Y.J."/>
            <person name="Jeffries C.C."/>
            <person name="Brettin T."/>
            <person name="Detter J.C."/>
            <person name="Han C."/>
            <person name="Chain P."/>
            <person name="Tindall B.J."/>
            <person name="Bristow J."/>
            <person name="Eisen J.A."/>
            <person name="Markowitz V."/>
            <person name="Hugenholtz P."/>
            <person name="Kyrpides N.C."/>
            <person name="Klenk H.P."/>
        </authorList>
    </citation>
    <scope>NUCLEOTIDE SEQUENCE [LARGE SCALE GENOMIC DNA]</scope>
    <source>
        <strain evidence="5">ATCC 29888 / DSM 43827 / JCM 3225 / NBRC 14064 / NCIMB 13271 / NRRL B-12336 / IMRU 3971 / 101</strain>
    </source>
</reference>
<name>C6WK42_ACTMD</name>
<protein>
    <recommendedName>
        <fullName evidence="2">Anti-sigma factor antagonist</fullName>
    </recommendedName>
</protein>
<proteinExistence type="inferred from homology"/>
<dbReference type="InterPro" id="IPR002645">
    <property type="entry name" value="STAS_dom"/>
</dbReference>
<dbReference type="GO" id="GO:0043856">
    <property type="term" value="F:anti-sigma factor antagonist activity"/>
    <property type="evidence" value="ECO:0007669"/>
    <property type="project" value="InterPro"/>
</dbReference>
<dbReference type="PANTHER" id="PTHR33495:SF13">
    <property type="entry name" value="ANTI-SIGMA-F FACTOR ANTAGONIST RSFB"/>
    <property type="match status" value="1"/>
</dbReference>
<dbReference type="KEGG" id="ami:Amir_4407"/>
<dbReference type="AlphaFoldDB" id="C6WK42"/>
<dbReference type="Proteomes" id="UP000002213">
    <property type="component" value="Chromosome"/>
</dbReference>
<dbReference type="NCBIfam" id="TIGR00377">
    <property type="entry name" value="ant_ant_sig"/>
    <property type="match status" value="1"/>
</dbReference>
<dbReference type="eggNOG" id="COG1366">
    <property type="taxonomic scope" value="Bacteria"/>
</dbReference>
<evidence type="ECO:0000313" key="5">
    <source>
        <dbReference type="Proteomes" id="UP000002213"/>
    </source>
</evidence>
<accession>C6WK42</accession>
<dbReference type="Pfam" id="PF01740">
    <property type="entry name" value="STAS"/>
    <property type="match status" value="1"/>
</dbReference>
<dbReference type="EMBL" id="CP001630">
    <property type="protein sequence ID" value="ACU38255.1"/>
    <property type="molecule type" value="Genomic_DNA"/>
</dbReference>
<dbReference type="OrthoDB" id="3629170at2"/>
<dbReference type="InterPro" id="IPR003658">
    <property type="entry name" value="Anti-sigma_ant"/>
</dbReference>
<evidence type="ECO:0000259" key="3">
    <source>
        <dbReference type="PROSITE" id="PS50801"/>
    </source>
</evidence>